<evidence type="ECO:0000313" key="1">
    <source>
        <dbReference type="EMBL" id="GGN89257.1"/>
    </source>
</evidence>
<dbReference type="Proteomes" id="UP000600365">
    <property type="component" value="Unassembled WGS sequence"/>
</dbReference>
<keyword evidence="2" id="KW-1185">Reference proteome</keyword>
<proteinExistence type="predicted"/>
<comment type="caution">
    <text evidence="1">The sequence shown here is derived from an EMBL/GenBank/DDBJ whole genome shotgun (WGS) entry which is preliminary data.</text>
</comment>
<gene>
    <name evidence="1" type="ORF">GCM10011579_083900</name>
</gene>
<organism evidence="1 2">
    <name type="scientific">Streptomyces albiflavescens</name>
    <dbReference type="NCBI Taxonomy" id="1623582"/>
    <lineage>
        <taxon>Bacteria</taxon>
        <taxon>Bacillati</taxon>
        <taxon>Actinomycetota</taxon>
        <taxon>Actinomycetes</taxon>
        <taxon>Kitasatosporales</taxon>
        <taxon>Streptomycetaceae</taxon>
        <taxon>Streptomyces</taxon>
    </lineage>
</organism>
<dbReference type="AlphaFoldDB" id="A0A917YCQ6"/>
<reference evidence="1 2" key="1">
    <citation type="journal article" date="2014" name="Int. J. Syst. Evol. Microbiol.">
        <title>Complete genome sequence of Corynebacterium casei LMG S-19264T (=DSM 44701T), isolated from a smear-ripened cheese.</title>
        <authorList>
            <consortium name="US DOE Joint Genome Institute (JGI-PGF)"/>
            <person name="Walter F."/>
            <person name="Albersmeier A."/>
            <person name="Kalinowski J."/>
            <person name="Ruckert C."/>
        </authorList>
    </citation>
    <scope>NUCLEOTIDE SEQUENCE [LARGE SCALE GENOMIC DNA]</scope>
    <source>
        <strain evidence="1 2">CGMCC 4.7111</strain>
    </source>
</reference>
<protein>
    <submittedName>
        <fullName evidence="1">Uncharacterized protein</fullName>
    </submittedName>
</protein>
<sequence>MALLEHAVPSALTGIGAAAEEIGKTEWALQAWSLAAGHDARAMVWVGWFHADRGVHGVRGDRASFRAWRCTAVIVLP</sequence>
<dbReference type="EMBL" id="BMMM01000022">
    <property type="protein sequence ID" value="GGN89257.1"/>
    <property type="molecule type" value="Genomic_DNA"/>
</dbReference>
<name>A0A917YCQ6_9ACTN</name>
<accession>A0A917YCQ6</accession>
<evidence type="ECO:0000313" key="2">
    <source>
        <dbReference type="Proteomes" id="UP000600365"/>
    </source>
</evidence>